<name>A0A971S0G1_9BACT</name>
<keyword evidence="1" id="KW-1133">Transmembrane helix</keyword>
<keyword evidence="1" id="KW-0472">Membrane</keyword>
<keyword evidence="1" id="KW-0812">Transmembrane</keyword>
<feature type="non-terminal residue" evidence="2">
    <location>
        <position position="1"/>
    </location>
</feature>
<accession>A0A971S0G1</accession>
<dbReference type="InterPro" id="IPR003425">
    <property type="entry name" value="CCB3/YggT"/>
</dbReference>
<proteinExistence type="predicted"/>
<evidence type="ECO:0000256" key="1">
    <source>
        <dbReference type="SAM" id="Phobius"/>
    </source>
</evidence>
<gene>
    <name evidence="2" type="ORF">GXY80_07525</name>
</gene>
<dbReference type="EMBL" id="JAAYEE010000124">
    <property type="protein sequence ID" value="NLW35315.1"/>
    <property type="molecule type" value="Genomic_DNA"/>
</dbReference>
<reference evidence="2" key="2">
    <citation type="submission" date="2020-01" db="EMBL/GenBank/DDBJ databases">
        <authorList>
            <person name="Campanaro S."/>
        </authorList>
    </citation>
    <scope>NUCLEOTIDE SEQUENCE</scope>
    <source>
        <strain evidence="2">AS06rmzACSIP_7</strain>
    </source>
</reference>
<evidence type="ECO:0000313" key="3">
    <source>
        <dbReference type="Proteomes" id="UP000777265"/>
    </source>
</evidence>
<protein>
    <submittedName>
        <fullName evidence="2">YggT family protein</fullName>
    </submittedName>
</protein>
<dbReference type="Proteomes" id="UP000777265">
    <property type="component" value="Unassembled WGS sequence"/>
</dbReference>
<dbReference type="AlphaFoldDB" id="A0A971S0G1"/>
<reference evidence="2" key="1">
    <citation type="journal article" date="2020" name="Biotechnol. Biofuels">
        <title>New insights from the biogas microbiome by comprehensive genome-resolved metagenomics of nearly 1600 species originating from multiple anaerobic digesters.</title>
        <authorList>
            <person name="Campanaro S."/>
            <person name="Treu L."/>
            <person name="Rodriguez-R L.M."/>
            <person name="Kovalovszki A."/>
            <person name="Ziels R.M."/>
            <person name="Maus I."/>
            <person name="Zhu X."/>
            <person name="Kougias P.G."/>
            <person name="Basile A."/>
            <person name="Luo G."/>
            <person name="Schluter A."/>
            <person name="Konstantinidis K.T."/>
            <person name="Angelidaki I."/>
        </authorList>
    </citation>
    <scope>NUCLEOTIDE SEQUENCE</scope>
    <source>
        <strain evidence="2">AS06rmzACSIP_7</strain>
    </source>
</reference>
<evidence type="ECO:0000313" key="2">
    <source>
        <dbReference type="EMBL" id="NLW35315.1"/>
    </source>
</evidence>
<comment type="caution">
    <text evidence="2">The sequence shown here is derived from an EMBL/GenBank/DDBJ whole genome shotgun (WGS) entry which is preliminary data.</text>
</comment>
<feature type="transmembrane region" description="Helical" evidence="1">
    <location>
        <begin position="28"/>
        <end position="49"/>
    </location>
</feature>
<dbReference type="GO" id="GO:0016020">
    <property type="term" value="C:membrane"/>
    <property type="evidence" value="ECO:0007669"/>
    <property type="project" value="InterPro"/>
</dbReference>
<organism evidence="2 3">
    <name type="scientific">Syntrophorhabdus aromaticivorans</name>
    <dbReference type="NCBI Taxonomy" id="328301"/>
    <lineage>
        <taxon>Bacteria</taxon>
        <taxon>Pseudomonadati</taxon>
        <taxon>Thermodesulfobacteriota</taxon>
        <taxon>Syntrophorhabdia</taxon>
        <taxon>Syntrophorhabdales</taxon>
        <taxon>Syntrophorhabdaceae</taxon>
        <taxon>Syntrophorhabdus</taxon>
    </lineage>
</organism>
<sequence length="63" mass="7210">PYNPIVRIICGLVDPVTYRISKIIPTRIGMIDVAPFLLMLLIIFLQKFLVRSLFELGARIQLP</sequence>
<dbReference type="Pfam" id="PF02325">
    <property type="entry name" value="CCB3_YggT"/>
    <property type="match status" value="1"/>
</dbReference>